<keyword evidence="6 8" id="KW-0807">Transducer</keyword>
<dbReference type="InterPro" id="IPR033480">
    <property type="entry name" value="sCache_2"/>
</dbReference>
<dbReference type="Pfam" id="PF00015">
    <property type="entry name" value="MCPsignal"/>
    <property type="match status" value="1"/>
</dbReference>
<dbReference type="PANTHER" id="PTHR32089">
    <property type="entry name" value="METHYL-ACCEPTING CHEMOTAXIS PROTEIN MCPB"/>
    <property type="match status" value="1"/>
</dbReference>
<sequence length="565" mass="61164">MSASSGRLSFEMKVLGVVLASSISLTLVTSLIFVKQHIDSYHAFVTSYRQSLYRDFDTQAQHLVETASSMLQRVYERHRSGELTLEESKKLGADLLRNLKFGGDGYFWADTTEGINVVLLGKPAEGKSRIDLQDKKGMSFIRAIIENGRKPGGGFTDYWFPKAGSDVPLQKRSYSLEFKPFGWVIGTGNYVDDLDALVKKAADENWQQLKNGLYLVSGVTVGLVVIISLISVAVTRRLLRCIGTDPEQLAEIADRVAHGDLTVRFEQGKGGVYDAMRSMVDNLRQIMDKVNQSAHAVSTSSVQLNANAAQMSTSSQEVVCQAATVATASEEMAATSSDIASNCHQAAESSRHASATAQSGAAIVRSTVDGMNRIADKVRSSAGVVEQLGTRSDQIGAIVATIEDIADQTNLLALNAAIEAARAGEQGRGFAVVADEVRALAERTTKATHEIGQMIKSIQSETRQAVRAMEEGVDEVEVGTAEAAKSGRALEEILERINDVTLQINQIATAAEEQTATTREISNNIQQISDVVEKGARSSQEISQASSVLSRLSVDLQELVRRFRL</sequence>
<dbReference type="PANTHER" id="PTHR32089:SF112">
    <property type="entry name" value="LYSOZYME-LIKE PROTEIN-RELATED"/>
    <property type="match status" value="1"/>
</dbReference>
<feature type="domain" description="Methyl-accepting transducer" evidence="10">
    <location>
        <begin position="293"/>
        <end position="529"/>
    </location>
</feature>
<reference evidence="12 13" key="1">
    <citation type="submission" date="2022-03" db="EMBL/GenBank/DDBJ databases">
        <authorList>
            <person name="Koch H."/>
        </authorList>
    </citation>
    <scope>NUCLEOTIDE SEQUENCE [LARGE SCALE GENOMIC DNA]</scope>
    <source>
        <strain evidence="12 13">G1</strain>
    </source>
</reference>
<dbReference type="PRINTS" id="PR00260">
    <property type="entry name" value="CHEMTRNSDUCR"/>
</dbReference>
<dbReference type="InterPro" id="IPR003660">
    <property type="entry name" value="HAMP_dom"/>
</dbReference>
<evidence type="ECO:0000256" key="7">
    <source>
        <dbReference type="ARBA" id="ARBA00029447"/>
    </source>
</evidence>
<keyword evidence="2" id="KW-1003">Cell membrane</keyword>
<evidence type="ECO:0000256" key="3">
    <source>
        <dbReference type="ARBA" id="ARBA00022692"/>
    </source>
</evidence>
<feature type="transmembrane region" description="Helical" evidence="9">
    <location>
        <begin position="12"/>
        <end position="34"/>
    </location>
</feature>
<evidence type="ECO:0000313" key="12">
    <source>
        <dbReference type="EMBL" id="CAH2030343.1"/>
    </source>
</evidence>
<comment type="subcellular location">
    <subcellularLocation>
        <location evidence="1">Cell membrane</location>
        <topology evidence="1">Multi-pass membrane protein</topology>
    </subcellularLocation>
</comment>
<dbReference type="SMART" id="SM01049">
    <property type="entry name" value="Cache_2"/>
    <property type="match status" value="1"/>
</dbReference>
<evidence type="ECO:0000256" key="1">
    <source>
        <dbReference type="ARBA" id="ARBA00004651"/>
    </source>
</evidence>
<evidence type="ECO:0000256" key="5">
    <source>
        <dbReference type="ARBA" id="ARBA00023136"/>
    </source>
</evidence>
<feature type="transmembrane region" description="Helical" evidence="9">
    <location>
        <begin position="213"/>
        <end position="234"/>
    </location>
</feature>
<evidence type="ECO:0000256" key="4">
    <source>
        <dbReference type="ARBA" id="ARBA00022989"/>
    </source>
</evidence>
<dbReference type="Pfam" id="PF17200">
    <property type="entry name" value="sCache_2"/>
    <property type="match status" value="1"/>
</dbReference>
<evidence type="ECO:0000313" key="13">
    <source>
        <dbReference type="Proteomes" id="UP001295463"/>
    </source>
</evidence>
<gene>
    <name evidence="12" type="ORF">GEAMG1_0526</name>
</gene>
<dbReference type="Gene3D" id="1.10.287.950">
    <property type="entry name" value="Methyl-accepting chemotaxis protein"/>
    <property type="match status" value="1"/>
</dbReference>
<evidence type="ECO:0000256" key="2">
    <source>
        <dbReference type="ARBA" id="ARBA00022475"/>
    </source>
</evidence>
<dbReference type="SMART" id="SM00283">
    <property type="entry name" value="MA"/>
    <property type="match status" value="1"/>
</dbReference>
<dbReference type="CDD" id="cd11386">
    <property type="entry name" value="MCP_signal"/>
    <property type="match status" value="1"/>
</dbReference>
<keyword evidence="5 9" id="KW-0472">Membrane</keyword>
<evidence type="ECO:0000259" key="10">
    <source>
        <dbReference type="PROSITE" id="PS50111"/>
    </source>
</evidence>
<comment type="similarity">
    <text evidence="7">Belongs to the methyl-accepting chemotaxis (MCP) protein family.</text>
</comment>
<dbReference type="InterPro" id="IPR004090">
    <property type="entry name" value="Chemotax_Me-accpt_rcpt"/>
</dbReference>
<dbReference type="Gene3D" id="3.30.450.20">
    <property type="entry name" value="PAS domain"/>
    <property type="match status" value="1"/>
</dbReference>
<dbReference type="Proteomes" id="UP001295463">
    <property type="component" value="Chromosome"/>
</dbReference>
<protein>
    <submittedName>
        <fullName evidence="12">Methyl-accepting chemotaxis sensory transducer</fullName>
    </submittedName>
</protein>
<dbReference type="EMBL" id="OW150024">
    <property type="protein sequence ID" value="CAH2030343.1"/>
    <property type="molecule type" value="Genomic_DNA"/>
</dbReference>
<evidence type="ECO:0000259" key="11">
    <source>
        <dbReference type="PROSITE" id="PS50885"/>
    </source>
</evidence>
<accession>A0ABN8HGT2</accession>
<keyword evidence="3 9" id="KW-0812">Transmembrane</keyword>
<name>A0ABN8HGT2_9BACT</name>
<organism evidence="12 13">
    <name type="scientific">Trichlorobacter ammonificans</name>
    <dbReference type="NCBI Taxonomy" id="2916410"/>
    <lineage>
        <taxon>Bacteria</taxon>
        <taxon>Pseudomonadati</taxon>
        <taxon>Thermodesulfobacteriota</taxon>
        <taxon>Desulfuromonadia</taxon>
        <taxon>Geobacterales</taxon>
        <taxon>Geobacteraceae</taxon>
        <taxon>Trichlorobacter</taxon>
    </lineage>
</organism>
<feature type="domain" description="HAMP" evidence="11">
    <location>
        <begin position="247"/>
        <end position="288"/>
    </location>
</feature>
<dbReference type="InterPro" id="IPR004089">
    <property type="entry name" value="MCPsignal_dom"/>
</dbReference>
<dbReference type="PROSITE" id="PS50111">
    <property type="entry name" value="CHEMOTAXIS_TRANSDUC_2"/>
    <property type="match status" value="1"/>
</dbReference>
<keyword evidence="13" id="KW-1185">Reference proteome</keyword>
<evidence type="ECO:0000256" key="9">
    <source>
        <dbReference type="SAM" id="Phobius"/>
    </source>
</evidence>
<dbReference type="PROSITE" id="PS50885">
    <property type="entry name" value="HAMP"/>
    <property type="match status" value="1"/>
</dbReference>
<evidence type="ECO:0000256" key="8">
    <source>
        <dbReference type="PROSITE-ProRule" id="PRU00284"/>
    </source>
</evidence>
<dbReference type="SUPFAM" id="SSF58104">
    <property type="entry name" value="Methyl-accepting chemotaxis protein (MCP) signaling domain"/>
    <property type="match status" value="1"/>
</dbReference>
<proteinExistence type="inferred from homology"/>
<evidence type="ECO:0000256" key="6">
    <source>
        <dbReference type="ARBA" id="ARBA00023224"/>
    </source>
</evidence>
<keyword evidence="4 9" id="KW-1133">Transmembrane helix</keyword>